<feature type="compositionally biased region" description="Polar residues" evidence="8">
    <location>
        <begin position="14"/>
        <end position="33"/>
    </location>
</feature>
<accession>A0A284VL83</accession>
<gene>
    <name evidence="12" type="ORF">MNV_1510017</name>
</gene>
<dbReference type="Pfam" id="PF03705">
    <property type="entry name" value="CheR_N"/>
    <property type="match status" value="1"/>
</dbReference>
<dbReference type="InterPro" id="IPR000780">
    <property type="entry name" value="CheR_MeTrfase"/>
</dbReference>
<protein>
    <recommendedName>
        <fullName evidence="2">protein-glutamate O-methyltransferase</fullName>
        <ecNumber evidence="2">2.1.1.80</ecNumber>
    </recommendedName>
</protein>
<feature type="domain" description="PAC" evidence="9">
    <location>
        <begin position="799"/>
        <end position="855"/>
    </location>
</feature>
<dbReference type="SMART" id="SM00138">
    <property type="entry name" value="MeTrc"/>
    <property type="match status" value="1"/>
</dbReference>
<evidence type="ECO:0000256" key="6">
    <source>
        <dbReference type="PROSITE-ProRule" id="PRU00050"/>
    </source>
</evidence>
<dbReference type="CDD" id="cd16434">
    <property type="entry name" value="CheB-CheR_fusion"/>
    <property type="match status" value="1"/>
</dbReference>
<name>A0A284VL83_9EURY</name>
<dbReference type="Gene3D" id="3.30.450.20">
    <property type="entry name" value="PAS domain"/>
    <property type="match status" value="2"/>
</dbReference>
<keyword evidence="4 12" id="KW-0808">Transferase</keyword>
<dbReference type="PANTHER" id="PTHR24422">
    <property type="entry name" value="CHEMOTAXIS PROTEIN METHYLTRANSFERASE"/>
    <property type="match status" value="1"/>
</dbReference>
<evidence type="ECO:0000256" key="1">
    <source>
        <dbReference type="ARBA" id="ARBA00001541"/>
    </source>
</evidence>
<dbReference type="CDD" id="cd00130">
    <property type="entry name" value="PAS"/>
    <property type="match status" value="1"/>
</dbReference>
<evidence type="ECO:0000256" key="5">
    <source>
        <dbReference type="ARBA" id="ARBA00022691"/>
    </source>
</evidence>
<dbReference type="Proteomes" id="UP000218615">
    <property type="component" value="Unassembled WGS sequence"/>
</dbReference>
<dbReference type="GO" id="GO:0006935">
    <property type="term" value="P:chemotaxis"/>
    <property type="evidence" value="ECO:0007669"/>
    <property type="project" value="InterPro"/>
</dbReference>
<dbReference type="Gene3D" id="3.40.50.150">
    <property type="entry name" value="Vaccinia Virus protein VP39"/>
    <property type="match status" value="1"/>
</dbReference>
<dbReference type="SUPFAM" id="SSF53335">
    <property type="entry name" value="S-adenosyl-L-methionine-dependent methyltransferases"/>
    <property type="match status" value="1"/>
</dbReference>
<dbReference type="SUPFAM" id="SSF52738">
    <property type="entry name" value="Methylesterase CheB, C-terminal domain"/>
    <property type="match status" value="1"/>
</dbReference>
<dbReference type="InterPro" id="IPR036804">
    <property type="entry name" value="CheR_N_sf"/>
</dbReference>
<feature type="domain" description="CheB-type methylesterase" evidence="10">
    <location>
        <begin position="47"/>
        <end position="236"/>
    </location>
</feature>
<dbReference type="SMART" id="SM00091">
    <property type="entry name" value="PAS"/>
    <property type="match status" value="2"/>
</dbReference>
<dbReference type="Gene3D" id="1.10.155.10">
    <property type="entry name" value="Chemotaxis receptor methyltransferase CheR, N-terminal domain"/>
    <property type="match status" value="1"/>
</dbReference>
<dbReference type="AlphaFoldDB" id="A0A284VL83"/>
<dbReference type="InterPro" id="IPR022642">
    <property type="entry name" value="CheR_C"/>
</dbReference>
<dbReference type="InterPro" id="IPR000700">
    <property type="entry name" value="PAS-assoc_C"/>
</dbReference>
<dbReference type="GO" id="GO:0005737">
    <property type="term" value="C:cytoplasm"/>
    <property type="evidence" value="ECO:0007669"/>
    <property type="project" value="InterPro"/>
</dbReference>
<evidence type="ECO:0000259" key="11">
    <source>
        <dbReference type="PROSITE" id="PS50123"/>
    </source>
</evidence>
<dbReference type="InterPro" id="IPR050903">
    <property type="entry name" value="Bact_Chemotaxis_MeTrfase"/>
</dbReference>
<dbReference type="Pfam" id="PF01739">
    <property type="entry name" value="CheR"/>
    <property type="match status" value="1"/>
</dbReference>
<dbReference type="PROSITE" id="PS50122">
    <property type="entry name" value="CHEB"/>
    <property type="match status" value="1"/>
</dbReference>
<evidence type="ECO:0000313" key="12">
    <source>
        <dbReference type="EMBL" id="SNQ60024.1"/>
    </source>
</evidence>
<dbReference type="InterPro" id="IPR000673">
    <property type="entry name" value="Sig_transdc_resp-reg_Me-estase"/>
</dbReference>
<dbReference type="GO" id="GO:0008984">
    <property type="term" value="F:protein-glutamate methylesterase activity"/>
    <property type="evidence" value="ECO:0007669"/>
    <property type="project" value="InterPro"/>
</dbReference>
<dbReference type="GO" id="GO:0032259">
    <property type="term" value="P:methylation"/>
    <property type="evidence" value="ECO:0007669"/>
    <property type="project" value="UniProtKB-KW"/>
</dbReference>
<proteinExistence type="predicted"/>
<dbReference type="SUPFAM" id="SSF47757">
    <property type="entry name" value="Chemotaxis receptor methyltransferase CheR, N-terminal domain"/>
    <property type="match status" value="1"/>
</dbReference>
<dbReference type="PANTHER" id="PTHR24422:SF27">
    <property type="entry name" value="PROTEIN-GLUTAMATE O-METHYLTRANSFERASE"/>
    <property type="match status" value="1"/>
</dbReference>
<keyword evidence="13" id="KW-1185">Reference proteome</keyword>
<evidence type="ECO:0000259" key="9">
    <source>
        <dbReference type="PROSITE" id="PS50113"/>
    </source>
</evidence>
<keyword evidence="3 12" id="KW-0489">Methyltransferase</keyword>
<dbReference type="PROSITE" id="PS50123">
    <property type="entry name" value="CHER"/>
    <property type="match status" value="1"/>
</dbReference>
<evidence type="ECO:0000313" key="13">
    <source>
        <dbReference type="Proteomes" id="UP000218615"/>
    </source>
</evidence>
<dbReference type="GO" id="GO:0008983">
    <property type="term" value="F:protein-glutamate O-methyltransferase activity"/>
    <property type="evidence" value="ECO:0007669"/>
    <property type="project" value="UniProtKB-EC"/>
</dbReference>
<evidence type="ECO:0000256" key="3">
    <source>
        <dbReference type="ARBA" id="ARBA00022603"/>
    </source>
</evidence>
<sequence length="979" mass="111423">MQETEKKKKLKNNIEMNSTQKKPDSLKNTNESVSPARENRAPIKPDEESAFPIVGIGASAGGLEALEKFFINMPHDSGIAFVIIMHFDPAAKSVMADILKRYTKMEVFQVEDGMKVEPNHVYIIPPNRDMAIFHRTLHLYEPVVSKGIRHPIDFFFRSLADDQKENAVCIILSGTGTEGTLGLKAIKGEGGMVMVQSMESATYDGMPRSAIATGLVDYILLPEKMPEQLVSYVNQFYAREITKPERIVTEQIVNYLQKIIILIRTQTGVDFSAYKQSTLIRRIDRRMSLHQIKNISDYVRYLQENKPEIQILHKEFLIGVTSFFRDLEAFRDLKEKIVPEILKDKSLDQPVRIWVPGCSTGEEAYSIAIVLKEYMDEVKSNFHVQIFATDVDRDAVETGRLGVYPSNITVDVSPERLNRFFIKNPDTYSIKKEIREMVIFAPQNAISDPSFLMLDLISCRNLLIYLVPESQRKLLLLFHYSLNPGGYLFLGSSETVGEFTELYSVVDKKWKIYERIGERAHLPLIAEHAPIAPWVGIPKVGEIKAGINIGMKIEKMLLDTYTPPCAIINEKGDVLYIHGRTGKYLEPATGNFRSSIIDMARDGLRTELNIAIHRVVTQKKDVIFKNLNVKTNGAYQTIDLTVKPIKESTMQGLIMVTFEDVPSAKPSRPVKSTYRSKQAKEHIAELENELKSTKENLQATIEELQTSNEELKSANEELVTLNAEHQAKIEEQSKTVSDLNNVLASTEIATLFLDNDLRIKGYTPATTKVINLIKTDIGRPVGDIVSNLEYEDLQRDAKEVLDTLVLKEKELRDKKGSWYLMRILPYRTIDNTIDGAVITFIDITERKRAEQMEKDARVYAESIVDTVQESLLILDKDLRVISANPSFYSTFQVSPMEAENKFIYDIGNRQWEIPRLRELLEEILPKNSHFKNFEVDHVFPGIGRKVMSLNARRIYQEGVGTERILLVIEDITEHKQAAH</sequence>
<dbReference type="OrthoDB" id="10657at2157"/>
<evidence type="ECO:0000256" key="2">
    <source>
        <dbReference type="ARBA" id="ARBA00012534"/>
    </source>
</evidence>
<dbReference type="Pfam" id="PF13596">
    <property type="entry name" value="PAS_10"/>
    <property type="match status" value="1"/>
</dbReference>
<dbReference type="PROSITE" id="PS50113">
    <property type="entry name" value="PAC"/>
    <property type="match status" value="1"/>
</dbReference>
<evidence type="ECO:0000256" key="8">
    <source>
        <dbReference type="SAM" id="MobiDB-lite"/>
    </source>
</evidence>
<dbReference type="RefSeq" id="WP_096204305.1">
    <property type="nucleotide sequence ID" value="NZ_FZMP01000059.1"/>
</dbReference>
<evidence type="ECO:0000256" key="7">
    <source>
        <dbReference type="SAM" id="Coils"/>
    </source>
</evidence>
<dbReference type="Gene3D" id="3.40.50.180">
    <property type="entry name" value="Methylesterase CheB, C-terminal domain"/>
    <property type="match status" value="1"/>
</dbReference>
<keyword evidence="7" id="KW-0175">Coiled coil</keyword>
<dbReference type="SUPFAM" id="SSF55785">
    <property type="entry name" value="PYP-like sensor domain (PAS domain)"/>
    <property type="match status" value="2"/>
</dbReference>
<dbReference type="Pfam" id="PF08448">
    <property type="entry name" value="PAS_4"/>
    <property type="match status" value="1"/>
</dbReference>
<dbReference type="GO" id="GO:0000156">
    <property type="term" value="F:phosphorelay response regulator activity"/>
    <property type="evidence" value="ECO:0007669"/>
    <property type="project" value="InterPro"/>
</dbReference>
<dbReference type="InterPro" id="IPR022641">
    <property type="entry name" value="CheR_N"/>
</dbReference>
<dbReference type="PRINTS" id="PR00996">
    <property type="entry name" value="CHERMTFRASE"/>
</dbReference>
<dbReference type="InterPro" id="IPR013656">
    <property type="entry name" value="PAS_4"/>
</dbReference>
<feature type="coiled-coil region" evidence="7">
    <location>
        <begin position="676"/>
        <end position="742"/>
    </location>
</feature>
<comment type="caution">
    <text evidence="6">Lacks conserved residue(s) required for the propagation of feature annotation.</text>
</comment>
<comment type="catalytic activity">
    <reaction evidence="1">
        <text>L-glutamyl-[protein] + S-adenosyl-L-methionine = [protein]-L-glutamate 5-O-methyl ester + S-adenosyl-L-homocysteine</text>
        <dbReference type="Rhea" id="RHEA:24452"/>
        <dbReference type="Rhea" id="RHEA-COMP:10208"/>
        <dbReference type="Rhea" id="RHEA-COMP:10311"/>
        <dbReference type="ChEBI" id="CHEBI:29973"/>
        <dbReference type="ChEBI" id="CHEBI:57856"/>
        <dbReference type="ChEBI" id="CHEBI:59789"/>
        <dbReference type="ChEBI" id="CHEBI:82795"/>
        <dbReference type="EC" id="2.1.1.80"/>
    </reaction>
</comment>
<evidence type="ECO:0000259" key="10">
    <source>
        <dbReference type="PROSITE" id="PS50122"/>
    </source>
</evidence>
<dbReference type="InterPro" id="IPR035965">
    <property type="entry name" value="PAS-like_dom_sf"/>
</dbReference>
<dbReference type="EC" id="2.1.1.80" evidence="2"/>
<evidence type="ECO:0000256" key="4">
    <source>
        <dbReference type="ARBA" id="ARBA00022679"/>
    </source>
</evidence>
<dbReference type="InterPro" id="IPR029063">
    <property type="entry name" value="SAM-dependent_MTases_sf"/>
</dbReference>
<feature type="domain" description="CheR-type methyltransferase" evidence="11">
    <location>
        <begin position="256"/>
        <end position="517"/>
    </location>
</feature>
<keyword evidence="5" id="KW-0949">S-adenosyl-L-methionine</keyword>
<feature type="region of interest" description="Disordered" evidence="8">
    <location>
        <begin position="1"/>
        <end position="44"/>
    </location>
</feature>
<dbReference type="InterPro" id="IPR000014">
    <property type="entry name" value="PAS"/>
</dbReference>
<dbReference type="Pfam" id="PF01339">
    <property type="entry name" value="CheB_methylest"/>
    <property type="match status" value="1"/>
</dbReference>
<reference evidence="13" key="1">
    <citation type="submission" date="2017-06" db="EMBL/GenBank/DDBJ databases">
        <authorList>
            <person name="Cremers G."/>
        </authorList>
    </citation>
    <scope>NUCLEOTIDE SEQUENCE [LARGE SCALE GENOMIC DNA]</scope>
</reference>
<dbReference type="EMBL" id="FZMP01000059">
    <property type="protein sequence ID" value="SNQ60024.1"/>
    <property type="molecule type" value="Genomic_DNA"/>
</dbReference>
<organism evidence="12 13">
    <name type="scientific">Candidatus Methanoperedens nitratireducens</name>
    <dbReference type="NCBI Taxonomy" id="1392998"/>
    <lineage>
        <taxon>Archaea</taxon>
        <taxon>Methanobacteriati</taxon>
        <taxon>Methanobacteriota</taxon>
        <taxon>Stenosarchaea group</taxon>
        <taxon>Methanomicrobia</taxon>
        <taxon>Methanosarcinales</taxon>
        <taxon>ANME-2 cluster</taxon>
        <taxon>Candidatus Methanoperedentaceae</taxon>
        <taxon>Candidatus Methanoperedens</taxon>
    </lineage>
</organism>
<dbReference type="NCBIfam" id="TIGR00229">
    <property type="entry name" value="sensory_box"/>
    <property type="match status" value="1"/>
</dbReference>
<dbReference type="InterPro" id="IPR035909">
    <property type="entry name" value="CheB_C"/>
</dbReference>